<reference evidence="1 2" key="1">
    <citation type="submission" date="2021-03" db="EMBL/GenBank/DDBJ databases">
        <title>Sequencing the genomes of 1000 actinobacteria strains.</title>
        <authorList>
            <person name="Klenk H.-P."/>
        </authorList>
    </citation>
    <scope>NUCLEOTIDE SEQUENCE [LARGE SCALE GENOMIC DNA]</scope>
    <source>
        <strain evidence="1 2">DSM 14566</strain>
    </source>
</reference>
<dbReference type="RefSeq" id="WP_209902810.1">
    <property type="nucleotide sequence ID" value="NZ_BAAAJW010000025.1"/>
</dbReference>
<dbReference type="Proteomes" id="UP001519290">
    <property type="component" value="Unassembled WGS sequence"/>
</dbReference>
<accession>A0ABS4X2S7</accession>
<evidence type="ECO:0000313" key="2">
    <source>
        <dbReference type="Proteomes" id="UP001519290"/>
    </source>
</evidence>
<sequence length="108" mass="12069">MERTLDGRYIVVGGRRWRAADPLLADETTAALLSALGRARAAVRNTGGDERERARDRVKLAKEGLGERGVPWWDLTLPERERRARLRLNELSTAEDADAELSDRGEDG</sequence>
<keyword evidence="2" id="KW-1185">Reference proteome</keyword>
<dbReference type="EMBL" id="JAGIOD010000001">
    <property type="protein sequence ID" value="MBP2382762.1"/>
    <property type="molecule type" value="Genomic_DNA"/>
</dbReference>
<organism evidence="1 2">
    <name type="scientific">Brachybacterium sacelli</name>
    <dbReference type="NCBI Taxonomy" id="173364"/>
    <lineage>
        <taxon>Bacteria</taxon>
        <taxon>Bacillati</taxon>
        <taxon>Actinomycetota</taxon>
        <taxon>Actinomycetes</taxon>
        <taxon>Micrococcales</taxon>
        <taxon>Dermabacteraceae</taxon>
        <taxon>Brachybacterium</taxon>
    </lineage>
</organism>
<evidence type="ECO:0000313" key="1">
    <source>
        <dbReference type="EMBL" id="MBP2382762.1"/>
    </source>
</evidence>
<protein>
    <recommendedName>
        <fullName evidence="3">Biopolymer transporter Tol</fullName>
    </recommendedName>
</protein>
<evidence type="ECO:0008006" key="3">
    <source>
        <dbReference type="Google" id="ProtNLM"/>
    </source>
</evidence>
<gene>
    <name evidence="1" type="ORF">JOF43_002719</name>
</gene>
<proteinExistence type="predicted"/>
<name>A0ABS4X2S7_9MICO</name>
<comment type="caution">
    <text evidence="1">The sequence shown here is derived from an EMBL/GenBank/DDBJ whole genome shotgun (WGS) entry which is preliminary data.</text>
</comment>